<dbReference type="KEGG" id="ccj:UL81_04020"/>
<dbReference type="OrthoDB" id="3296622at2"/>
<dbReference type="PANTHER" id="PTHR33164">
    <property type="entry name" value="TRANSCRIPTIONAL REGULATOR, MARR FAMILY"/>
    <property type="match status" value="1"/>
</dbReference>
<dbReference type="PROSITE" id="PS50995">
    <property type="entry name" value="HTH_MARR_2"/>
    <property type="match status" value="1"/>
</dbReference>
<gene>
    <name evidence="1" type="ORF">UL81_04020</name>
</gene>
<dbReference type="SMART" id="SM00347">
    <property type="entry name" value="HTH_MARR"/>
    <property type="match status" value="1"/>
</dbReference>
<keyword evidence="2" id="KW-1185">Reference proteome</keyword>
<dbReference type="PANTHER" id="PTHR33164:SF101">
    <property type="entry name" value="TRANSCRIPTIONAL REPRESSOR MPRA"/>
    <property type="match status" value="1"/>
</dbReference>
<name>A0A0F6TA48_9CORY</name>
<evidence type="ECO:0000313" key="2">
    <source>
        <dbReference type="Proteomes" id="UP000033566"/>
    </source>
</evidence>
<reference evidence="1 2" key="1">
    <citation type="journal article" date="2015" name="Genome Announc.">
        <title>Complete Genome Sequence of Corynebacterium camporealensis DSM 44610, Isolated from the Milk of a Manchega Sheep with Subclinical Mastitis.</title>
        <authorList>
            <person name="Ruckert C."/>
            <person name="Albersmeier A."/>
            <person name="Winkler A."/>
            <person name="Tauch A."/>
        </authorList>
    </citation>
    <scope>NUCLEOTIDE SEQUENCE [LARGE SCALE GENOMIC DNA]</scope>
    <source>
        <strain evidence="1 2">DSM 44610</strain>
    </source>
</reference>
<dbReference type="AlphaFoldDB" id="A0A0F6TA48"/>
<dbReference type="InterPro" id="IPR036388">
    <property type="entry name" value="WH-like_DNA-bd_sf"/>
</dbReference>
<dbReference type="SUPFAM" id="SSF46785">
    <property type="entry name" value="Winged helix' DNA-binding domain"/>
    <property type="match status" value="1"/>
</dbReference>
<dbReference type="HOGENOM" id="CLU_083287_27_0_11"/>
<dbReference type="GO" id="GO:0006950">
    <property type="term" value="P:response to stress"/>
    <property type="evidence" value="ECO:0007669"/>
    <property type="project" value="TreeGrafter"/>
</dbReference>
<proteinExistence type="predicted"/>
<sequence>MPERRDNLAEARRQWARHYSPEGARGLHSVSSLGRAAHLLRTAAEEALAPYGISFAQFELLQLLMWSRSGGLPMSKISARLHLPPASLTHTVVRLESQGLLERVANPQDKRSTLLSITDQGIVLTASAGPALDAFFADIPVEPQVHDALIACTDTIRKSYGDKVQEL</sequence>
<accession>A0A0F6TA48</accession>
<dbReference type="Proteomes" id="UP000033566">
    <property type="component" value="Chromosome"/>
</dbReference>
<dbReference type="InterPro" id="IPR036390">
    <property type="entry name" value="WH_DNA-bd_sf"/>
</dbReference>
<dbReference type="EMBL" id="CP011311">
    <property type="protein sequence ID" value="AKE38779.1"/>
    <property type="molecule type" value="Genomic_DNA"/>
</dbReference>
<dbReference type="Pfam" id="PF01047">
    <property type="entry name" value="MarR"/>
    <property type="match status" value="1"/>
</dbReference>
<protein>
    <submittedName>
        <fullName evidence="1">Transcriptional regulator</fullName>
    </submittedName>
</protein>
<dbReference type="Gene3D" id="1.10.10.10">
    <property type="entry name" value="Winged helix-like DNA-binding domain superfamily/Winged helix DNA-binding domain"/>
    <property type="match status" value="1"/>
</dbReference>
<dbReference type="InterPro" id="IPR000835">
    <property type="entry name" value="HTH_MarR-typ"/>
</dbReference>
<dbReference type="InterPro" id="IPR039422">
    <property type="entry name" value="MarR/SlyA-like"/>
</dbReference>
<dbReference type="RefSeq" id="WP_035107180.1">
    <property type="nucleotide sequence ID" value="NZ_CP011311.1"/>
</dbReference>
<dbReference type="GO" id="GO:0003700">
    <property type="term" value="F:DNA-binding transcription factor activity"/>
    <property type="evidence" value="ECO:0007669"/>
    <property type="project" value="InterPro"/>
</dbReference>
<dbReference type="PATRIC" id="fig|161896.4.peg.790"/>
<evidence type="ECO:0000313" key="1">
    <source>
        <dbReference type="EMBL" id="AKE38779.1"/>
    </source>
</evidence>
<organism evidence="1 2">
    <name type="scientific">Corynebacterium camporealensis</name>
    <dbReference type="NCBI Taxonomy" id="161896"/>
    <lineage>
        <taxon>Bacteria</taxon>
        <taxon>Bacillati</taxon>
        <taxon>Actinomycetota</taxon>
        <taxon>Actinomycetes</taxon>
        <taxon>Mycobacteriales</taxon>
        <taxon>Corynebacteriaceae</taxon>
        <taxon>Corynebacterium</taxon>
    </lineage>
</organism>
<dbReference type="STRING" id="161896.UL81_04020"/>